<keyword evidence="6" id="KW-0963">Cytoplasm</keyword>
<evidence type="ECO:0000256" key="2">
    <source>
        <dbReference type="ARBA" id="ARBA00004496"/>
    </source>
</evidence>
<protein>
    <recommendedName>
        <fullName evidence="5">Elongator complex protein 5</fullName>
    </recommendedName>
</protein>
<gene>
    <name evidence="9" type="primary">ELP5</name>
    <name evidence="9" type="ORF">BN7_5414</name>
</gene>
<evidence type="ECO:0000256" key="4">
    <source>
        <dbReference type="ARBA" id="ARBA00009567"/>
    </source>
</evidence>
<comment type="caution">
    <text evidence="9">The sequence shown here is derived from an EMBL/GenBank/DDBJ whole genome shotgun (WGS) entry which is preliminary data.</text>
</comment>
<reference evidence="9 10" key="1">
    <citation type="journal article" date="2012" name="Eukaryot. Cell">
        <title>Draft genome sequence of Wickerhamomyces ciferrii NRRL Y-1031 F-60-10.</title>
        <authorList>
            <person name="Schneider J."/>
            <person name="Andrea H."/>
            <person name="Blom J."/>
            <person name="Jaenicke S."/>
            <person name="Ruckert C."/>
            <person name="Schorsch C."/>
            <person name="Szczepanowski R."/>
            <person name="Farwick M."/>
            <person name="Goesmann A."/>
            <person name="Puhler A."/>
            <person name="Schaffer S."/>
            <person name="Tauch A."/>
            <person name="Kohler T."/>
            <person name="Brinkrolf K."/>
        </authorList>
    </citation>
    <scope>NUCLEOTIDE SEQUENCE [LARGE SCALE GENOMIC DNA]</scope>
    <source>
        <strain evidence="10">ATCC 14091 / BCRC 22168 / CBS 111 / JCM 3599 / NBRC 0793 / NRRL Y-1031 F-60-10</strain>
    </source>
</reference>
<dbReference type="CDD" id="cd19496">
    <property type="entry name" value="Elp5"/>
    <property type="match status" value="1"/>
</dbReference>
<dbReference type="PANTHER" id="PTHR15641:SF1">
    <property type="entry name" value="ELONGATOR COMPLEX PROTEIN 5"/>
    <property type="match status" value="1"/>
</dbReference>
<keyword evidence="10" id="KW-1185">Reference proteome</keyword>
<organism evidence="9 10">
    <name type="scientific">Wickerhamomyces ciferrii (strain ATCC 14091 / BCRC 22168 / CBS 111 / JCM 3599 / NBRC 0793 / NRRL Y-1031 F-60-10)</name>
    <name type="common">Yeast</name>
    <name type="synonym">Pichia ciferrii</name>
    <dbReference type="NCBI Taxonomy" id="1206466"/>
    <lineage>
        <taxon>Eukaryota</taxon>
        <taxon>Fungi</taxon>
        <taxon>Dikarya</taxon>
        <taxon>Ascomycota</taxon>
        <taxon>Saccharomycotina</taxon>
        <taxon>Saccharomycetes</taxon>
        <taxon>Phaffomycetales</taxon>
        <taxon>Wickerhamomycetaceae</taxon>
        <taxon>Wickerhamomyces</taxon>
    </lineage>
</organism>
<dbReference type="InterPro" id="IPR027417">
    <property type="entry name" value="P-loop_NTPase"/>
</dbReference>
<evidence type="ECO:0000313" key="9">
    <source>
        <dbReference type="EMBL" id="CCH45828.1"/>
    </source>
</evidence>
<dbReference type="InterPro" id="IPR019519">
    <property type="entry name" value="Elp5"/>
</dbReference>
<dbReference type="GO" id="GO:0002098">
    <property type="term" value="P:tRNA wobble uridine modification"/>
    <property type="evidence" value="ECO:0007669"/>
    <property type="project" value="InterPro"/>
</dbReference>
<comment type="pathway">
    <text evidence="3">tRNA modification; 5-methoxycarbonylmethyl-2-thiouridine-tRNA biosynthesis.</text>
</comment>
<dbReference type="Pfam" id="PF10483">
    <property type="entry name" value="Elong_Iki1"/>
    <property type="match status" value="1"/>
</dbReference>
<dbReference type="UniPathway" id="UPA00988"/>
<dbReference type="GO" id="GO:0005634">
    <property type="term" value="C:nucleus"/>
    <property type="evidence" value="ECO:0007669"/>
    <property type="project" value="UniProtKB-SubCell"/>
</dbReference>
<dbReference type="Gene3D" id="3.40.50.300">
    <property type="entry name" value="P-loop containing nucleotide triphosphate hydrolases"/>
    <property type="match status" value="1"/>
</dbReference>
<dbReference type="GO" id="GO:0005829">
    <property type="term" value="C:cytosol"/>
    <property type="evidence" value="ECO:0007669"/>
    <property type="project" value="TreeGrafter"/>
</dbReference>
<dbReference type="EMBL" id="CAIF01000212">
    <property type="protein sequence ID" value="CCH45828.1"/>
    <property type="molecule type" value="Genomic_DNA"/>
</dbReference>
<dbReference type="GO" id="GO:0000049">
    <property type="term" value="F:tRNA binding"/>
    <property type="evidence" value="ECO:0007669"/>
    <property type="project" value="TreeGrafter"/>
</dbReference>
<evidence type="ECO:0000256" key="5">
    <source>
        <dbReference type="ARBA" id="ARBA00020264"/>
    </source>
</evidence>
<dbReference type="AlphaFoldDB" id="K0KXP4"/>
<keyword evidence="7" id="KW-0819">tRNA processing</keyword>
<proteinExistence type="inferred from homology"/>
<dbReference type="Proteomes" id="UP000009328">
    <property type="component" value="Unassembled WGS sequence"/>
</dbReference>
<comment type="subcellular location">
    <subcellularLocation>
        <location evidence="2">Cytoplasm</location>
    </subcellularLocation>
    <subcellularLocation>
        <location evidence="1">Nucleus</location>
    </subcellularLocation>
</comment>
<comment type="similarity">
    <text evidence="4">Belongs to the ELP5 family.</text>
</comment>
<dbReference type="PANTHER" id="PTHR15641">
    <property type="entry name" value="ELONGATOR COMPLEX PROTEIN 5"/>
    <property type="match status" value="1"/>
</dbReference>
<sequence>MSGVSQSSTVLLNRLFTLKESSPLLLVTDTIAQSSYYLIKEFIHNVPKDTNIVYISFETIHKPKYANVFIEAYEMSSKALIEQINSTYESNVKNLIIIDSINFINNEILSQFLTSIIKPNLTVLATYHTSLPELETSVKYPNYPSSYKILSFIASSIFEIIPNSKEFDEEELELNLNKLNIVKGLNNSIFQINLINRRKSGRSINYKFEINTMNHNYNLILPDQSLDSGNSMDTQDLLKGLTTFNLTTSDKQKLAKDQVELPFLDAQSFNNGGAIVYEFEKDDDYDEEDPYEDPF</sequence>
<dbReference type="InParanoid" id="K0KXP4"/>
<accession>K0KXP4</accession>
<dbReference type="eggNOG" id="ENOG502QQIZ">
    <property type="taxonomic scope" value="Eukaryota"/>
</dbReference>
<evidence type="ECO:0000256" key="6">
    <source>
        <dbReference type="ARBA" id="ARBA00022490"/>
    </source>
</evidence>
<evidence type="ECO:0000256" key="1">
    <source>
        <dbReference type="ARBA" id="ARBA00004123"/>
    </source>
</evidence>
<dbReference type="HOGENOM" id="CLU_050414_1_0_1"/>
<evidence type="ECO:0000313" key="10">
    <source>
        <dbReference type="Proteomes" id="UP000009328"/>
    </source>
</evidence>
<dbReference type="STRING" id="1206466.K0KXP4"/>
<dbReference type="FunCoup" id="K0KXP4">
    <property type="interactions" value="1197"/>
</dbReference>
<evidence type="ECO:0000256" key="8">
    <source>
        <dbReference type="ARBA" id="ARBA00023242"/>
    </source>
</evidence>
<dbReference type="GO" id="GO:0033588">
    <property type="term" value="C:elongator holoenzyme complex"/>
    <property type="evidence" value="ECO:0007669"/>
    <property type="project" value="InterPro"/>
</dbReference>
<evidence type="ECO:0000256" key="7">
    <source>
        <dbReference type="ARBA" id="ARBA00022694"/>
    </source>
</evidence>
<name>K0KXP4_WICCF</name>
<evidence type="ECO:0000256" key="3">
    <source>
        <dbReference type="ARBA" id="ARBA00005043"/>
    </source>
</evidence>
<keyword evidence="8" id="KW-0539">Nucleus</keyword>